<dbReference type="EMBL" id="DYVK01000093">
    <property type="protein sequence ID" value="HJG16330.1"/>
    <property type="molecule type" value="Genomic_DNA"/>
</dbReference>
<sequence length="72" mass="7962">MAVQTVFNSSKLRIDYMKEGSEKLKSLTLTNLDKNATNEQIGQIVDSVKPLINGTIAAFYLTKVERGIDDAD</sequence>
<dbReference type="Pfam" id="PF07872">
    <property type="entry name" value="DUF1659"/>
    <property type="match status" value="1"/>
</dbReference>
<protein>
    <recommendedName>
        <fullName evidence="1">DUF1659 domain-containing protein</fullName>
    </recommendedName>
</protein>
<reference evidence="2" key="2">
    <citation type="submission" date="2021-09" db="EMBL/GenBank/DDBJ databases">
        <authorList>
            <person name="Gilroy R."/>
        </authorList>
    </citation>
    <scope>NUCLEOTIDE SEQUENCE</scope>
    <source>
        <strain evidence="2">CHK189-29639</strain>
    </source>
</reference>
<dbReference type="Proteomes" id="UP000759256">
    <property type="component" value="Unassembled WGS sequence"/>
</dbReference>
<dbReference type="InterPro" id="IPR012454">
    <property type="entry name" value="DUF1659"/>
</dbReference>
<comment type="caution">
    <text evidence="2">The sequence shown here is derived from an EMBL/GenBank/DDBJ whole genome shotgun (WGS) entry which is preliminary data.</text>
</comment>
<accession>A0A921IDU7</accession>
<reference evidence="2" key="1">
    <citation type="journal article" date="2021" name="PeerJ">
        <title>Extensive microbial diversity within the chicken gut microbiome revealed by metagenomics and culture.</title>
        <authorList>
            <person name="Gilroy R."/>
            <person name="Ravi A."/>
            <person name="Getino M."/>
            <person name="Pursley I."/>
            <person name="Horton D.L."/>
            <person name="Alikhan N.F."/>
            <person name="Baker D."/>
            <person name="Gharbi K."/>
            <person name="Hall N."/>
            <person name="Watson M."/>
            <person name="Adriaenssens E.M."/>
            <person name="Foster-Nyarko E."/>
            <person name="Jarju S."/>
            <person name="Secka A."/>
            <person name="Antonio M."/>
            <person name="Oren A."/>
            <person name="Chaudhuri R.R."/>
            <person name="La Ragione R."/>
            <person name="Hildebrand F."/>
            <person name="Pallen M.J."/>
        </authorList>
    </citation>
    <scope>NUCLEOTIDE SEQUENCE</scope>
    <source>
        <strain evidence="2">CHK189-29639</strain>
    </source>
</reference>
<feature type="domain" description="DUF1659" evidence="1">
    <location>
        <begin position="2"/>
        <end position="63"/>
    </location>
</feature>
<dbReference type="AlphaFoldDB" id="A0A921IDU7"/>
<gene>
    <name evidence="2" type="ORF">K8V06_09385</name>
</gene>
<evidence type="ECO:0000259" key="1">
    <source>
        <dbReference type="Pfam" id="PF07872"/>
    </source>
</evidence>
<name>A0A921IDU7_9LACO</name>
<evidence type="ECO:0000313" key="3">
    <source>
        <dbReference type="Proteomes" id="UP000759256"/>
    </source>
</evidence>
<evidence type="ECO:0000313" key="2">
    <source>
        <dbReference type="EMBL" id="HJG16330.1"/>
    </source>
</evidence>
<organism evidence="2 3">
    <name type="scientific">Ligilactobacillus salivarius</name>
    <dbReference type="NCBI Taxonomy" id="1624"/>
    <lineage>
        <taxon>Bacteria</taxon>
        <taxon>Bacillati</taxon>
        <taxon>Bacillota</taxon>
        <taxon>Bacilli</taxon>
        <taxon>Lactobacillales</taxon>
        <taxon>Lactobacillaceae</taxon>
        <taxon>Ligilactobacillus</taxon>
    </lineage>
</organism>
<proteinExistence type="predicted"/>